<accession>A0ABX2M0A2</accession>
<dbReference type="SFLD" id="SFLDG01129">
    <property type="entry name" value="C1.5:_HAD__Beta-PGM__Phosphata"/>
    <property type="match status" value="1"/>
</dbReference>
<dbReference type="PANTHER" id="PTHR43481">
    <property type="entry name" value="FRUCTOSE-1-PHOSPHATE PHOSPHATASE"/>
    <property type="match status" value="1"/>
</dbReference>
<name>A0ABX2M0A2_9BURK</name>
<dbReference type="Pfam" id="PF00702">
    <property type="entry name" value="Hydrolase"/>
    <property type="match status" value="1"/>
</dbReference>
<dbReference type="Gene3D" id="3.40.50.1000">
    <property type="entry name" value="HAD superfamily/HAD-like"/>
    <property type="match status" value="1"/>
</dbReference>
<keyword evidence="1" id="KW-0378">Hydrolase</keyword>
<keyword evidence="2" id="KW-1185">Reference proteome</keyword>
<dbReference type="InterPro" id="IPR036412">
    <property type="entry name" value="HAD-like_sf"/>
</dbReference>
<evidence type="ECO:0000313" key="2">
    <source>
        <dbReference type="Proteomes" id="UP000536746"/>
    </source>
</evidence>
<reference evidence="1 2" key="1">
    <citation type="journal article" date="2020" name="Front. Plant Sci.">
        <title>Isolation of Rhizosphere Bacteria That Improve Quality and Water Stress Tolerance in Greenhouse Ornamentals.</title>
        <authorList>
            <person name="Nordstedt N.P."/>
            <person name="Jones M.L."/>
        </authorList>
    </citation>
    <scope>NUCLEOTIDE SEQUENCE [LARGE SCALE GENOMIC DNA]</scope>
    <source>
        <strain evidence="1 2">C6C2</strain>
    </source>
</reference>
<dbReference type="InterPro" id="IPR006439">
    <property type="entry name" value="HAD-SF_hydro_IA"/>
</dbReference>
<evidence type="ECO:0000313" key="1">
    <source>
        <dbReference type="EMBL" id="NUU04132.1"/>
    </source>
</evidence>
<dbReference type="RefSeq" id="WP_175354868.1">
    <property type="nucleotide sequence ID" value="NZ_JABFMT010000035.1"/>
</dbReference>
<dbReference type="EMBL" id="JABFMT010000035">
    <property type="protein sequence ID" value="NUU04132.1"/>
    <property type="molecule type" value="Genomic_DNA"/>
</dbReference>
<protein>
    <submittedName>
        <fullName evidence="1">HAD-IA family hydrolase</fullName>
    </submittedName>
</protein>
<comment type="caution">
    <text evidence="1">The sequence shown here is derived from an EMBL/GenBank/DDBJ whole genome shotgun (WGS) entry which is preliminary data.</text>
</comment>
<sequence length="219" mass="23665">MLLQNTQFKCSGLLFDMDGTLLNSEAATYRAYSWWASKHGLDTETVLKAGQGRRTADTVKSFAPTSVDIETDILEIMRREREDVDGVIEMPGAIALLKSLPPNRWAIVTSADRQLALARLTAAGIPIPEVLITAENVQKGKPSPEGYLLAARTLKLDPTECIVFEDAPAGLVAGIEAGAMVIAISSSLMASRLGNFSYLDDYRAMSVNVNSDDMTLLIG</sequence>
<dbReference type="Proteomes" id="UP000536746">
    <property type="component" value="Unassembled WGS sequence"/>
</dbReference>
<dbReference type="PANTHER" id="PTHR43481:SF4">
    <property type="entry name" value="GLYCEROL-1-PHOSPHATE PHOSPHOHYDROLASE 1-RELATED"/>
    <property type="match status" value="1"/>
</dbReference>
<dbReference type="SUPFAM" id="SSF56784">
    <property type="entry name" value="HAD-like"/>
    <property type="match status" value="1"/>
</dbReference>
<proteinExistence type="predicted"/>
<organism evidence="1 2">
    <name type="scientific">Herbaspirillum robiniae</name>
    <dbReference type="NCBI Taxonomy" id="2014887"/>
    <lineage>
        <taxon>Bacteria</taxon>
        <taxon>Pseudomonadati</taxon>
        <taxon>Pseudomonadota</taxon>
        <taxon>Betaproteobacteria</taxon>
        <taxon>Burkholderiales</taxon>
        <taxon>Oxalobacteraceae</taxon>
        <taxon>Herbaspirillum</taxon>
    </lineage>
</organism>
<dbReference type="NCBIfam" id="TIGR01509">
    <property type="entry name" value="HAD-SF-IA-v3"/>
    <property type="match status" value="1"/>
</dbReference>
<gene>
    <name evidence="1" type="ORF">HNO84_21190</name>
</gene>
<dbReference type="InterPro" id="IPR051806">
    <property type="entry name" value="HAD-like_SPP"/>
</dbReference>
<dbReference type="InterPro" id="IPR023198">
    <property type="entry name" value="PGP-like_dom2"/>
</dbReference>
<dbReference type="InterPro" id="IPR023214">
    <property type="entry name" value="HAD_sf"/>
</dbReference>
<dbReference type="Gene3D" id="1.10.150.240">
    <property type="entry name" value="Putative phosphatase, domain 2"/>
    <property type="match status" value="1"/>
</dbReference>
<dbReference type="SFLD" id="SFLDS00003">
    <property type="entry name" value="Haloacid_Dehalogenase"/>
    <property type="match status" value="1"/>
</dbReference>
<dbReference type="GO" id="GO:0016787">
    <property type="term" value="F:hydrolase activity"/>
    <property type="evidence" value="ECO:0007669"/>
    <property type="project" value="UniProtKB-KW"/>
</dbReference>